<dbReference type="InterPro" id="IPR018039">
    <property type="entry name" value="IF_conserved"/>
</dbReference>
<feature type="domain" description="LTD" evidence="8">
    <location>
        <begin position="438"/>
        <end position="560"/>
    </location>
</feature>
<dbReference type="AlphaFoldDB" id="A0A146LEU5"/>
<feature type="coiled-coil region" evidence="6">
    <location>
        <begin position="255"/>
        <end position="399"/>
    </location>
</feature>
<evidence type="ECO:0000256" key="6">
    <source>
        <dbReference type="SAM" id="Coils"/>
    </source>
</evidence>
<proteinExistence type="inferred from homology"/>
<dbReference type="PANTHER" id="PTHR45721">
    <property type="entry name" value="LAMIN DM0-RELATED"/>
    <property type="match status" value="1"/>
</dbReference>
<keyword evidence="4" id="KW-0539">Nucleus</keyword>
<feature type="domain" description="IF rod" evidence="9">
    <location>
        <begin position="44"/>
        <end position="400"/>
    </location>
</feature>
<dbReference type="Gene3D" id="2.60.40.1260">
    <property type="entry name" value="Lamin Tail domain"/>
    <property type="match status" value="1"/>
</dbReference>
<dbReference type="Gene3D" id="1.20.5.1160">
    <property type="entry name" value="Vasodilator-stimulated phosphoprotein"/>
    <property type="match status" value="1"/>
</dbReference>
<dbReference type="GO" id="GO:0005200">
    <property type="term" value="F:structural constituent of cytoskeleton"/>
    <property type="evidence" value="ECO:0007669"/>
    <property type="project" value="TreeGrafter"/>
</dbReference>
<dbReference type="Pfam" id="PF00038">
    <property type="entry name" value="Filament"/>
    <property type="match status" value="1"/>
</dbReference>
<evidence type="ECO:0000256" key="3">
    <source>
        <dbReference type="ARBA" id="ARBA00023054"/>
    </source>
</evidence>
<accession>A0A146LEU5</accession>
<dbReference type="InterPro" id="IPR001322">
    <property type="entry name" value="Lamin_tail_dom"/>
</dbReference>
<evidence type="ECO:0000259" key="8">
    <source>
        <dbReference type="PROSITE" id="PS51841"/>
    </source>
</evidence>
<feature type="coiled-coil region" evidence="6">
    <location>
        <begin position="48"/>
        <end position="202"/>
    </location>
</feature>
<dbReference type="GO" id="GO:0090435">
    <property type="term" value="P:protein localization to nuclear envelope"/>
    <property type="evidence" value="ECO:0007669"/>
    <property type="project" value="TreeGrafter"/>
</dbReference>
<dbReference type="InterPro" id="IPR036415">
    <property type="entry name" value="Lamin_tail_dom_sf"/>
</dbReference>
<dbReference type="PANTHER" id="PTHR45721:SF11">
    <property type="entry name" value="LAMIN DM0-RELATED"/>
    <property type="match status" value="1"/>
</dbReference>
<dbReference type="Gene3D" id="1.20.5.170">
    <property type="match status" value="1"/>
</dbReference>
<organism evidence="10">
    <name type="scientific">Lygus hesperus</name>
    <name type="common">Western plant bug</name>
    <dbReference type="NCBI Taxonomy" id="30085"/>
    <lineage>
        <taxon>Eukaryota</taxon>
        <taxon>Metazoa</taxon>
        <taxon>Ecdysozoa</taxon>
        <taxon>Arthropoda</taxon>
        <taxon>Hexapoda</taxon>
        <taxon>Insecta</taxon>
        <taxon>Pterygota</taxon>
        <taxon>Neoptera</taxon>
        <taxon>Paraneoptera</taxon>
        <taxon>Hemiptera</taxon>
        <taxon>Heteroptera</taxon>
        <taxon>Panheteroptera</taxon>
        <taxon>Cimicomorpha</taxon>
        <taxon>Miridae</taxon>
        <taxon>Mirini</taxon>
        <taxon>Lygus</taxon>
    </lineage>
</organism>
<feature type="compositionally biased region" description="Low complexity" evidence="7">
    <location>
        <begin position="557"/>
        <end position="577"/>
    </location>
</feature>
<gene>
    <name evidence="10" type="primary">Lam</name>
    <name evidence="10" type="ORF">g.54196</name>
</gene>
<comment type="similarity">
    <text evidence="5">Belongs to the intermediate filament family.</text>
</comment>
<sequence>MASKGAKSGSSGPSRSSAAKSATPVQSSASSTASSPTWYSRLNEKQELSNLNDRLACYIDRVRHLEGENSRLSREVKTKEEIVSREVNSVKTLYDKELSEARKLLDEVAREKTKVELDCKRLYEVNDEYRKNLDSKTAEANRAQAELNIAEKRLGDLTNQYNQASSERKKLTEENKNLTKRVQKLEAQVSELSKKVESETMQRIDAETKLVTTKEELEFKEQVHQQQLIEVRTRKQVEISELDGRLTQAYEERLYQSLQEIREQYEIDLENKNEEIKKMYEEKLRSLDSQLARNSNAASMAVDEMRQMSIKVDELNRRLLEVEADKDAANARARELEKELDSAKARYINEFANHDKEVTRLRQEMAAHLQEYQDLMDIKVALDMEIAAYRKLLESEEERLHITPVTSPAARQTPRRTARSAKRKRMELEESEETNLKTEYSVSSSATGDIYIVEECKEGKFVKLMNKGAKEVAMSGWQLVRKVGDRTNVYKFPRTVKLEPGATVTVWSSDAGHTNDPPENVVMRGHSWILGDSMTTSLLNNSGDEVAVAETKKVQRSVTTSSSSWGGSGTFHSGSFTQEGQQGDERCSIM</sequence>
<evidence type="ECO:0000256" key="5">
    <source>
        <dbReference type="RuleBase" id="RU000685"/>
    </source>
</evidence>
<dbReference type="SUPFAM" id="SSF74853">
    <property type="entry name" value="Lamin A/C globular tail domain"/>
    <property type="match status" value="1"/>
</dbReference>
<name>A0A146LEU5_LYGHE</name>
<comment type="subcellular location">
    <subcellularLocation>
        <location evidence="1">Nucleus</location>
    </subcellularLocation>
</comment>
<feature type="region of interest" description="Disordered" evidence="7">
    <location>
        <begin position="557"/>
        <end position="590"/>
    </location>
</feature>
<feature type="compositionally biased region" description="Basic residues" evidence="7">
    <location>
        <begin position="413"/>
        <end position="425"/>
    </location>
</feature>
<keyword evidence="2 5" id="KW-0403">Intermediate filament</keyword>
<dbReference type="Pfam" id="PF00932">
    <property type="entry name" value="LTD"/>
    <property type="match status" value="1"/>
</dbReference>
<evidence type="ECO:0000256" key="4">
    <source>
        <dbReference type="ARBA" id="ARBA00023242"/>
    </source>
</evidence>
<dbReference type="EMBL" id="GDHC01011865">
    <property type="protein sequence ID" value="JAQ06764.1"/>
    <property type="molecule type" value="Transcribed_RNA"/>
</dbReference>
<dbReference type="PROSITE" id="PS00226">
    <property type="entry name" value="IF_ROD_1"/>
    <property type="match status" value="1"/>
</dbReference>
<evidence type="ECO:0000256" key="2">
    <source>
        <dbReference type="ARBA" id="ARBA00022754"/>
    </source>
</evidence>
<dbReference type="GO" id="GO:0005652">
    <property type="term" value="C:nuclear lamina"/>
    <property type="evidence" value="ECO:0007669"/>
    <property type="project" value="TreeGrafter"/>
</dbReference>
<dbReference type="GO" id="GO:0005882">
    <property type="term" value="C:intermediate filament"/>
    <property type="evidence" value="ECO:0007669"/>
    <property type="project" value="UniProtKB-KW"/>
</dbReference>
<dbReference type="SUPFAM" id="SSF64593">
    <property type="entry name" value="Intermediate filament protein, coiled coil region"/>
    <property type="match status" value="2"/>
</dbReference>
<evidence type="ECO:0000259" key="9">
    <source>
        <dbReference type="PROSITE" id="PS51842"/>
    </source>
</evidence>
<dbReference type="GO" id="GO:0031507">
    <property type="term" value="P:heterochromatin formation"/>
    <property type="evidence" value="ECO:0007669"/>
    <property type="project" value="TreeGrafter"/>
</dbReference>
<dbReference type="PROSITE" id="PS51842">
    <property type="entry name" value="IF_ROD_2"/>
    <property type="match status" value="1"/>
</dbReference>
<dbReference type="GO" id="GO:0051664">
    <property type="term" value="P:nuclear pore localization"/>
    <property type="evidence" value="ECO:0007669"/>
    <property type="project" value="TreeGrafter"/>
</dbReference>
<evidence type="ECO:0000313" key="10">
    <source>
        <dbReference type="EMBL" id="JAQ06764.1"/>
    </source>
</evidence>
<dbReference type="PROSITE" id="PS51841">
    <property type="entry name" value="LTD"/>
    <property type="match status" value="1"/>
</dbReference>
<evidence type="ECO:0000256" key="1">
    <source>
        <dbReference type="ARBA" id="ARBA00004123"/>
    </source>
</evidence>
<feature type="region of interest" description="Disordered" evidence="7">
    <location>
        <begin position="403"/>
        <end position="434"/>
    </location>
</feature>
<reference evidence="10" key="1">
    <citation type="journal article" date="2016" name="Gigascience">
        <title>De novo construction of an expanded transcriptome assembly for the western tarnished plant bug, Lygus hesperus.</title>
        <authorList>
            <person name="Tassone E.E."/>
            <person name="Geib S.M."/>
            <person name="Hall B."/>
            <person name="Fabrick J.A."/>
            <person name="Brent C.S."/>
            <person name="Hull J.J."/>
        </authorList>
    </citation>
    <scope>NUCLEOTIDE SEQUENCE</scope>
</reference>
<dbReference type="SMART" id="SM01391">
    <property type="entry name" value="Filament"/>
    <property type="match status" value="1"/>
</dbReference>
<dbReference type="InterPro" id="IPR039008">
    <property type="entry name" value="IF_rod_dom"/>
</dbReference>
<feature type="region of interest" description="Disordered" evidence="7">
    <location>
        <begin position="1"/>
        <end position="37"/>
    </location>
</feature>
<keyword evidence="3 6" id="KW-0175">Coiled coil</keyword>
<evidence type="ECO:0000256" key="7">
    <source>
        <dbReference type="SAM" id="MobiDB-lite"/>
    </source>
</evidence>
<dbReference type="GO" id="GO:0006998">
    <property type="term" value="P:nuclear envelope organization"/>
    <property type="evidence" value="ECO:0007669"/>
    <property type="project" value="TreeGrafter"/>
</dbReference>
<protein>
    <submittedName>
        <fullName evidence="10">Lamin Dm0</fullName>
    </submittedName>
</protein>
<dbReference type="GO" id="GO:0007097">
    <property type="term" value="P:nuclear migration"/>
    <property type="evidence" value="ECO:0007669"/>
    <property type="project" value="TreeGrafter"/>
</dbReference>